<reference evidence="2 3" key="1">
    <citation type="submission" date="2019-03" db="EMBL/GenBank/DDBJ databases">
        <title>Genomic Encyclopedia of Type Strains, Phase IV (KMG-IV): sequencing the most valuable type-strain genomes for metagenomic binning, comparative biology and taxonomic classification.</title>
        <authorList>
            <person name="Goeker M."/>
        </authorList>
    </citation>
    <scope>NUCLEOTIDE SEQUENCE [LARGE SCALE GENOMIC DNA]</scope>
    <source>
        <strain evidence="2 3">DSM 100048</strain>
    </source>
</reference>
<gene>
    <name evidence="2" type="ORF">EV686_102323</name>
</gene>
<evidence type="ECO:0000313" key="2">
    <source>
        <dbReference type="EMBL" id="TCV01610.1"/>
    </source>
</evidence>
<sequence length="99" mass="10794">MMHLLALVGSILGLGFLAFAAERVREDLCGRQPDARASRWLRLSGAIVLAAVLALLVWWQGWSLGLVMFSGHTSLAAGAVLCCLILHARLRRQGEGRRD</sequence>
<comment type="caution">
    <text evidence="2">The sequence shown here is derived from an EMBL/GenBank/DDBJ whole genome shotgun (WGS) entry which is preliminary data.</text>
</comment>
<feature type="transmembrane region" description="Helical" evidence="1">
    <location>
        <begin position="40"/>
        <end position="59"/>
    </location>
</feature>
<accession>A0A4V2VS97</accession>
<dbReference type="OrthoDB" id="8641981at2"/>
<name>A0A4V2VS97_9BURK</name>
<keyword evidence="1" id="KW-0812">Transmembrane</keyword>
<keyword evidence="3" id="KW-1185">Reference proteome</keyword>
<evidence type="ECO:0000256" key="1">
    <source>
        <dbReference type="SAM" id="Phobius"/>
    </source>
</evidence>
<organism evidence="2 3">
    <name type="scientific">Paracandidimonas soli</name>
    <dbReference type="NCBI Taxonomy" id="1917182"/>
    <lineage>
        <taxon>Bacteria</taxon>
        <taxon>Pseudomonadati</taxon>
        <taxon>Pseudomonadota</taxon>
        <taxon>Betaproteobacteria</taxon>
        <taxon>Burkholderiales</taxon>
        <taxon>Alcaligenaceae</taxon>
        <taxon>Paracandidimonas</taxon>
    </lineage>
</organism>
<dbReference type="EMBL" id="SMBX01000002">
    <property type="protein sequence ID" value="TCV01610.1"/>
    <property type="molecule type" value="Genomic_DNA"/>
</dbReference>
<dbReference type="RefSeq" id="WP_132474271.1">
    <property type="nucleotide sequence ID" value="NZ_JBHRVM010000001.1"/>
</dbReference>
<feature type="transmembrane region" description="Helical" evidence="1">
    <location>
        <begin position="66"/>
        <end position="88"/>
    </location>
</feature>
<dbReference type="Proteomes" id="UP000294692">
    <property type="component" value="Unassembled WGS sequence"/>
</dbReference>
<keyword evidence="1" id="KW-0472">Membrane</keyword>
<dbReference type="InterPro" id="IPR021762">
    <property type="entry name" value="DUF3325"/>
</dbReference>
<evidence type="ECO:0000313" key="3">
    <source>
        <dbReference type="Proteomes" id="UP000294692"/>
    </source>
</evidence>
<proteinExistence type="predicted"/>
<keyword evidence="1" id="KW-1133">Transmembrane helix</keyword>
<dbReference type="AlphaFoldDB" id="A0A4V2VS97"/>
<protein>
    <submittedName>
        <fullName evidence="2">Uncharacterized protein DUF3325</fullName>
    </submittedName>
</protein>
<dbReference type="Pfam" id="PF11804">
    <property type="entry name" value="DUF3325"/>
    <property type="match status" value="1"/>
</dbReference>